<dbReference type="Proteomes" id="UP001611383">
    <property type="component" value="Chromosome"/>
</dbReference>
<sequence length="130" mass="13975">MNLRANGTAQATSARLRRSRDSICRDWLAVVFIEDCDQEARFCVKDTGPGIKEADLPHVFDAYWQAEHTKGTGAGLGLAIAKGIIEGHGGRIWVESAPGAGAAFYFTLPTKKRDKRSGSAEEMGAEGGIH</sequence>
<keyword evidence="5" id="KW-0902">Two-component regulatory system</keyword>
<dbReference type="RefSeq" id="WP_395807895.1">
    <property type="nucleotide sequence ID" value="NZ_CP043494.1"/>
</dbReference>
<evidence type="ECO:0000256" key="5">
    <source>
        <dbReference type="ARBA" id="ARBA00023012"/>
    </source>
</evidence>
<evidence type="ECO:0000256" key="4">
    <source>
        <dbReference type="ARBA" id="ARBA00022777"/>
    </source>
</evidence>
<dbReference type="SUPFAM" id="SSF55874">
    <property type="entry name" value="ATPase domain of HSP90 chaperone/DNA topoisomerase II/histidine kinase"/>
    <property type="match status" value="1"/>
</dbReference>
<dbReference type="Gene3D" id="3.30.565.10">
    <property type="entry name" value="Histidine kinase-like ATPase, C-terminal domain"/>
    <property type="match status" value="1"/>
</dbReference>
<dbReference type="Pfam" id="PF02518">
    <property type="entry name" value="HATPase_c"/>
    <property type="match status" value="1"/>
</dbReference>
<dbReference type="InterPro" id="IPR004358">
    <property type="entry name" value="Sig_transdc_His_kin-like_C"/>
</dbReference>
<dbReference type="InterPro" id="IPR003594">
    <property type="entry name" value="HATPase_dom"/>
</dbReference>
<dbReference type="GO" id="GO:0016301">
    <property type="term" value="F:kinase activity"/>
    <property type="evidence" value="ECO:0007669"/>
    <property type="project" value="UniProtKB-KW"/>
</dbReference>
<dbReference type="InterPro" id="IPR050736">
    <property type="entry name" value="Sensor_HK_Regulatory"/>
</dbReference>
<evidence type="ECO:0000313" key="8">
    <source>
        <dbReference type="Proteomes" id="UP001611383"/>
    </source>
</evidence>
<keyword evidence="3" id="KW-0808">Transferase</keyword>
<gene>
    <name evidence="7" type="ORF">F0U60_40420</name>
</gene>
<proteinExistence type="predicted"/>
<dbReference type="SMART" id="SM00387">
    <property type="entry name" value="HATPase_c"/>
    <property type="match status" value="1"/>
</dbReference>
<dbReference type="PANTHER" id="PTHR43711:SF1">
    <property type="entry name" value="HISTIDINE KINASE 1"/>
    <property type="match status" value="1"/>
</dbReference>
<comment type="catalytic activity">
    <reaction evidence="1">
        <text>ATP + protein L-histidine = ADP + protein N-phospho-L-histidine.</text>
        <dbReference type="EC" id="2.7.13.3"/>
    </reaction>
</comment>
<evidence type="ECO:0000313" key="7">
    <source>
        <dbReference type="EMBL" id="WNG49693.1"/>
    </source>
</evidence>
<dbReference type="InterPro" id="IPR005467">
    <property type="entry name" value="His_kinase_dom"/>
</dbReference>
<dbReference type="EMBL" id="CP043494">
    <property type="protein sequence ID" value="WNG49693.1"/>
    <property type="molecule type" value="Genomic_DNA"/>
</dbReference>
<evidence type="ECO:0000256" key="2">
    <source>
        <dbReference type="ARBA" id="ARBA00012438"/>
    </source>
</evidence>
<dbReference type="PROSITE" id="PS50109">
    <property type="entry name" value="HIS_KIN"/>
    <property type="match status" value="1"/>
</dbReference>
<dbReference type="EC" id="2.7.13.3" evidence="2"/>
<dbReference type="InterPro" id="IPR036890">
    <property type="entry name" value="HATPase_C_sf"/>
</dbReference>
<keyword evidence="8" id="KW-1185">Reference proteome</keyword>
<dbReference type="PANTHER" id="PTHR43711">
    <property type="entry name" value="TWO-COMPONENT HISTIDINE KINASE"/>
    <property type="match status" value="1"/>
</dbReference>
<feature type="domain" description="Histidine kinase" evidence="6">
    <location>
        <begin position="1"/>
        <end position="112"/>
    </location>
</feature>
<name>A0ABY9X2R1_9BACT</name>
<protein>
    <recommendedName>
        <fullName evidence="2">histidine kinase</fullName>
        <ecNumber evidence="2">2.7.13.3</ecNumber>
    </recommendedName>
</protein>
<keyword evidence="4 7" id="KW-0418">Kinase</keyword>
<accession>A0ABY9X2R1</accession>
<organism evidence="7 8">
    <name type="scientific">Archangium minus</name>
    <dbReference type="NCBI Taxonomy" id="83450"/>
    <lineage>
        <taxon>Bacteria</taxon>
        <taxon>Pseudomonadati</taxon>
        <taxon>Myxococcota</taxon>
        <taxon>Myxococcia</taxon>
        <taxon>Myxococcales</taxon>
        <taxon>Cystobacterineae</taxon>
        <taxon>Archangiaceae</taxon>
        <taxon>Archangium</taxon>
    </lineage>
</organism>
<evidence type="ECO:0000256" key="1">
    <source>
        <dbReference type="ARBA" id="ARBA00000085"/>
    </source>
</evidence>
<reference evidence="7 8" key="1">
    <citation type="submission" date="2019-08" db="EMBL/GenBank/DDBJ databases">
        <title>Archangium and Cystobacter genomes.</title>
        <authorList>
            <person name="Chen I.-C.K."/>
            <person name="Wielgoss S."/>
        </authorList>
    </citation>
    <scope>NUCLEOTIDE SEQUENCE [LARGE SCALE GENOMIC DNA]</scope>
    <source>
        <strain evidence="7 8">Cbm 6</strain>
    </source>
</reference>
<dbReference type="PRINTS" id="PR00344">
    <property type="entry name" value="BCTRLSENSOR"/>
</dbReference>
<evidence type="ECO:0000259" key="6">
    <source>
        <dbReference type="PROSITE" id="PS50109"/>
    </source>
</evidence>
<evidence type="ECO:0000256" key="3">
    <source>
        <dbReference type="ARBA" id="ARBA00022679"/>
    </source>
</evidence>